<dbReference type="Proteomes" id="UP000012960">
    <property type="component" value="Unplaced"/>
</dbReference>
<protein>
    <recommendedName>
        <fullName evidence="9">Leucine-rich repeat-containing N-terminal plant-type domain-containing protein</fullName>
    </recommendedName>
</protein>
<keyword evidence="3" id="KW-0812">Transmembrane</keyword>
<evidence type="ECO:0000256" key="2">
    <source>
        <dbReference type="ARBA" id="ARBA00022614"/>
    </source>
</evidence>
<dbReference type="PANTHER" id="PTHR48063:SF112">
    <property type="entry name" value="RECEPTOR LIKE PROTEIN 30-LIKE"/>
    <property type="match status" value="1"/>
</dbReference>
<evidence type="ECO:0000256" key="3">
    <source>
        <dbReference type="ARBA" id="ARBA00022692"/>
    </source>
</evidence>
<evidence type="ECO:0000259" key="9">
    <source>
        <dbReference type="Pfam" id="PF08263"/>
    </source>
</evidence>
<keyword evidence="6" id="KW-1133">Transmembrane helix</keyword>
<evidence type="ECO:0000256" key="8">
    <source>
        <dbReference type="ARBA" id="ARBA00023180"/>
    </source>
</evidence>
<sequence length="211" mass="23494">MAVVGVGCNGESICSKHVTMLMTIIMSFGVISCCLGHGGGDHDGHLGAEGGSCIESERRALLAIRSDMYDSGKRFSSWIGEDCCSWRGVACDDNTSHVIKLDLHYLHTHNFYTYDLDDEDDMCFMLEGMGASKEEFQQPVVKCRPSLTTRQSMMVINTFVVRHCQSVLVMQLIKVHLMQQMNRKRKMMTGLKQCGKLPASSWVLSLVFGVL</sequence>
<keyword evidence="8" id="KW-0325">Glycoprotein</keyword>
<evidence type="ECO:0000313" key="11">
    <source>
        <dbReference type="Proteomes" id="UP000012960"/>
    </source>
</evidence>
<dbReference type="InterPro" id="IPR032675">
    <property type="entry name" value="LRR_dom_sf"/>
</dbReference>
<keyword evidence="5" id="KW-0677">Repeat</keyword>
<reference evidence="10" key="1">
    <citation type="submission" date="2021-05" db="UniProtKB">
        <authorList>
            <consortium name="EnsemblPlants"/>
        </authorList>
    </citation>
    <scope>IDENTIFICATION</scope>
    <source>
        <strain evidence="10">subsp. malaccensis</strain>
    </source>
</reference>
<organism evidence="10 11">
    <name type="scientific">Musa acuminata subsp. malaccensis</name>
    <name type="common">Wild banana</name>
    <name type="synonym">Musa malaccensis</name>
    <dbReference type="NCBI Taxonomy" id="214687"/>
    <lineage>
        <taxon>Eukaryota</taxon>
        <taxon>Viridiplantae</taxon>
        <taxon>Streptophyta</taxon>
        <taxon>Embryophyta</taxon>
        <taxon>Tracheophyta</taxon>
        <taxon>Spermatophyta</taxon>
        <taxon>Magnoliopsida</taxon>
        <taxon>Liliopsida</taxon>
        <taxon>Zingiberales</taxon>
        <taxon>Musaceae</taxon>
        <taxon>Musa</taxon>
    </lineage>
</organism>
<dbReference type="Pfam" id="PF08263">
    <property type="entry name" value="LRRNT_2"/>
    <property type="match status" value="1"/>
</dbReference>
<dbReference type="EnsemblPlants" id="Ma09_t22630.1">
    <property type="protein sequence ID" value="Ma09_p22630.1"/>
    <property type="gene ID" value="Ma09_g22630"/>
</dbReference>
<dbReference type="Gramene" id="Ma09_t22630.1">
    <property type="protein sequence ID" value="Ma09_p22630.1"/>
    <property type="gene ID" value="Ma09_g22630"/>
</dbReference>
<keyword evidence="7" id="KW-0472">Membrane</keyword>
<dbReference type="InParanoid" id="A0A804KMK1"/>
<evidence type="ECO:0000256" key="4">
    <source>
        <dbReference type="ARBA" id="ARBA00022729"/>
    </source>
</evidence>
<comment type="subcellular location">
    <subcellularLocation>
        <location evidence="1">Membrane</location>
        <topology evidence="1">Single-pass type I membrane protein</topology>
    </subcellularLocation>
</comment>
<keyword evidence="2" id="KW-0433">Leucine-rich repeat</keyword>
<feature type="domain" description="Leucine-rich repeat-containing N-terminal plant-type" evidence="9">
    <location>
        <begin position="55"/>
        <end position="92"/>
    </location>
</feature>
<evidence type="ECO:0000313" key="10">
    <source>
        <dbReference type="EnsemblPlants" id="Ma09_p22630.1"/>
    </source>
</evidence>
<dbReference type="Gene3D" id="3.80.10.10">
    <property type="entry name" value="Ribonuclease Inhibitor"/>
    <property type="match status" value="1"/>
</dbReference>
<accession>A0A804KMK1</accession>
<evidence type="ECO:0000256" key="6">
    <source>
        <dbReference type="ARBA" id="ARBA00022989"/>
    </source>
</evidence>
<name>A0A804KMK1_MUSAM</name>
<keyword evidence="4" id="KW-0732">Signal</keyword>
<evidence type="ECO:0000256" key="7">
    <source>
        <dbReference type="ARBA" id="ARBA00023136"/>
    </source>
</evidence>
<evidence type="ECO:0000256" key="5">
    <source>
        <dbReference type="ARBA" id="ARBA00022737"/>
    </source>
</evidence>
<keyword evidence="11" id="KW-1185">Reference proteome</keyword>
<dbReference type="PANTHER" id="PTHR48063">
    <property type="entry name" value="LRR RECEPTOR-LIKE KINASE"/>
    <property type="match status" value="1"/>
</dbReference>
<proteinExistence type="predicted"/>
<dbReference type="InterPro" id="IPR046956">
    <property type="entry name" value="RLP23-like"/>
</dbReference>
<dbReference type="InterPro" id="IPR013210">
    <property type="entry name" value="LRR_N_plant-typ"/>
</dbReference>
<evidence type="ECO:0000256" key="1">
    <source>
        <dbReference type="ARBA" id="ARBA00004479"/>
    </source>
</evidence>
<dbReference type="GO" id="GO:0016020">
    <property type="term" value="C:membrane"/>
    <property type="evidence" value="ECO:0007669"/>
    <property type="project" value="UniProtKB-SubCell"/>
</dbReference>
<dbReference type="AlphaFoldDB" id="A0A804KMK1"/>